<dbReference type="InterPro" id="IPR010131">
    <property type="entry name" value="MdtP/NodT-like"/>
</dbReference>
<dbReference type="NCBIfam" id="TIGR01845">
    <property type="entry name" value="outer_NodT"/>
    <property type="match status" value="1"/>
</dbReference>
<gene>
    <name evidence="1" type="ORF">EVA_05970</name>
</gene>
<reference evidence="1" key="1">
    <citation type="journal article" date="2012" name="PLoS ONE">
        <title>Gene sets for utilization of primary and secondary nutrition supplies in the distal gut of endangered iberian lynx.</title>
        <authorList>
            <person name="Alcaide M."/>
            <person name="Messina E."/>
            <person name="Richter M."/>
            <person name="Bargiela R."/>
            <person name="Peplies J."/>
            <person name="Huws S.A."/>
            <person name="Newbold C.J."/>
            <person name="Golyshin P.N."/>
            <person name="Simon M.A."/>
            <person name="Lopez G."/>
            <person name="Yakimov M.M."/>
            <person name="Ferrer M."/>
        </authorList>
    </citation>
    <scope>NUCLEOTIDE SEQUENCE</scope>
</reference>
<dbReference type="Pfam" id="PF02321">
    <property type="entry name" value="OEP"/>
    <property type="match status" value="2"/>
</dbReference>
<organism evidence="1">
    <name type="scientific">gut metagenome</name>
    <dbReference type="NCBI Taxonomy" id="749906"/>
    <lineage>
        <taxon>unclassified sequences</taxon>
        <taxon>metagenomes</taxon>
        <taxon>organismal metagenomes</taxon>
    </lineage>
</organism>
<dbReference type="GO" id="GO:0015562">
    <property type="term" value="F:efflux transmembrane transporter activity"/>
    <property type="evidence" value="ECO:0007669"/>
    <property type="project" value="InterPro"/>
</dbReference>
<dbReference type="PANTHER" id="PTHR30203:SF33">
    <property type="entry name" value="BLR4455 PROTEIN"/>
    <property type="match status" value="1"/>
</dbReference>
<dbReference type="PANTHER" id="PTHR30203">
    <property type="entry name" value="OUTER MEMBRANE CATION EFFLUX PROTEIN"/>
    <property type="match status" value="1"/>
</dbReference>
<accession>J9GG61</accession>
<proteinExistence type="predicted"/>
<dbReference type="Gene3D" id="2.20.200.10">
    <property type="entry name" value="Outer membrane efflux proteins (OEP)"/>
    <property type="match status" value="1"/>
</dbReference>
<dbReference type="Gene3D" id="1.20.1600.10">
    <property type="entry name" value="Outer membrane efflux proteins (OEP)"/>
    <property type="match status" value="1"/>
</dbReference>
<dbReference type="PROSITE" id="PS51257">
    <property type="entry name" value="PROKAR_LIPOPROTEIN"/>
    <property type="match status" value="1"/>
</dbReference>
<evidence type="ECO:0000313" key="1">
    <source>
        <dbReference type="EMBL" id="EJX05924.1"/>
    </source>
</evidence>
<protein>
    <submittedName>
        <fullName evidence="1">Outer membrane protein oprM</fullName>
    </submittedName>
</protein>
<comment type="caution">
    <text evidence="1">The sequence shown here is derived from an EMBL/GenBank/DDBJ whole genome shotgun (WGS) entry which is preliminary data.</text>
</comment>
<dbReference type="EMBL" id="AMCI01001327">
    <property type="protein sequence ID" value="EJX05924.1"/>
    <property type="molecule type" value="Genomic_DNA"/>
</dbReference>
<dbReference type="InterPro" id="IPR003423">
    <property type="entry name" value="OMP_efflux"/>
</dbReference>
<name>J9GG61_9ZZZZ</name>
<dbReference type="GO" id="GO:0016020">
    <property type="term" value="C:membrane"/>
    <property type="evidence" value="ECO:0007669"/>
    <property type="project" value="InterPro"/>
</dbReference>
<dbReference type="AlphaFoldDB" id="J9GG61"/>
<dbReference type="SUPFAM" id="SSF56954">
    <property type="entry name" value="Outer membrane efflux proteins (OEP)"/>
    <property type="match status" value="1"/>
</dbReference>
<sequence length="455" mass="49451">MRKQILTLAVAALSLSSCGIYTHYQPADSVPEGLYGQAGAEADSIDNLGRLPWREVFTDPQLQTLIERALQQNTDLQSAHLRVKEAEATLLSARLAYLPSFALAPQGTASSFDKAKAVQTYSLPVTASWELDFFGRIRNAKKQSKALLEQSRDYRQAVQAQLIAGMANTYYTLLMLDAQLEIAQQTELSWKETVDATRALMEAGLANEAAVSQMEAAYYGVCSSVLDLKEQINQVENSLSLLLAEAPHRIERGRLEGQTFPEQLSVGIPLQMLAARPDVRSAERTLEAAFYGTNQARSAFYPSIVLSGSAGWTNSAGGLIVNPGKVLASAVASLTQPLFNKGANIARLKIARAQQEEARLGFEQTLLNAGVEVNEALVQCQTAREKTDFYDRQVTALEKAAESTALLMEHGHTTYLDVLTARQSLLNAQLGQVANRLVEIQGLIGLYQALGGGSE</sequence>